<dbReference type="Proteomes" id="UP001153331">
    <property type="component" value="Unassembled WGS sequence"/>
</dbReference>
<name>A0ACC2INV4_9PLEO</name>
<gene>
    <name evidence="1" type="ORF">OPT61_g1792</name>
</gene>
<dbReference type="EMBL" id="JAPHNI010000075">
    <property type="protein sequence ID" value="KAJ8116885.1"/>
    <property type="molecule type" value="Genomic_DNA"/>
</dbReference>
<reference evidence="1" key="1">
    <citation type="submission" date="2022-11" db="EMBL/GenBank/DDBJ databases">
        <title>Genome Sequence of Boeremia exigua.</title>
        <authorList>
            <person name="Buettner E."/>
        </authorList>
    </citation>
    <scope>NUCLEOTIDE SEQUENCE</scope>
    <source>
        <strain evidence="1">CU02</strain>
    </source>
</reference>
<organism evidence="1 2">
    <name type="scientific">Boeremia exigua</name>
    <dbReference type="NCBI Taxonomy" id="749465"/>
    <lineage>
        <taxon>Eukaryota</taxon>
        <taxon>Fungi</taxon>
        <taxon>Dikarya</taxon>
        <taxon>Ascomycota</taxon>
        <taxon>Pezizomycotina</taxon>
        <taxon>Dothideomycetes</taxon>
        <taxon>Pleosporomycetidae</taxon>
        <taxon>Pleosporales</taxon>
        <taxon>Pleosporineae</taxon>
        <taxon>Didymellaceae</taxon>
        <taxon>Boeremia</taxon>
    </lineage>
</organism>
<comment type="caution">
    <text evidence="1">The sequence shown here is derived from an EMBL/GenBank/DDBJ whole genome shotgun (WGS) entry which is preliminary data.</text>
</comment>
<keyword evidence="2" id="KW-1185">Reference proteome</keyword>
<protein>
    <submittedName>
        <fullName evidence="1">Uncharacterized protein</fullName>
    </submittedName>
</protein>
<accession>A0ACC2INV4</accession>
<evidence type="ECO:0000313" key="1">
    <source>
        <dbReference type="EMBL" id="KAJ8116885.1"/>
    </source>
</evidence>
<sequence>MSATLILPTPLSSSSFALGQLLTNPLDSASDSFRPTVNPACNKPITQSRYEDIISHDEEGHFISSLGKAAQPVDHTVVLSADEMSLASLTDPSAAFDALRRDTETQRFLRKSAIQRQPLYFVTGIQKLKNASYRRTPAKQGSTAEATRHQIRLPMLERRDSAELESEEEDANESVLAVELVKVACRAGAKDEPHSLEDIDYVWTYHALNEPDMQLSIGLGKSLQAKELRALAGIALDEDFEAQGHYDHYFRDEGLAGFSSD</sequence>
<proteinExistence type="predicted"/>
<evidence type="ECO:0000313" key="2">
    <source>
        <dbReference type="Proteomes" id="UP001153331"/>
    </source>
</evidence>